<evidence type="ECO:0000256" key="1">
    <source>
        <dbReference type="ARBA" id="ARBA00010923"/>
    </source>
</evidence>
<dbReference type="InterPro" id="IPR052021">
    <property type="entry name" value="Type-I_RS_S_subunit"/>
</dbReference>
<dbReference type="Gene3D" id="3.90.220.20">
    <property type="entry name" value="DNA methylase specificity domains"/>
    <property type="match status" value="2"/>
</dbReference>
<keyword evidence="6" id="KW-1185">Reference proteome</keyword>
<keyword evidence="3" id="KW-0238">DNA-binding</keyword>
<dbReference type="Pfam" id="PF01420">
    <property type="entry name" value="Methylase_S"/>
    <property type="match status" value="1"/>
</dbReference>
<dbReference type="CDD" id="cd17496">
    <property type="entry name" value="RMtype1_S_BliBORF2384P-TRD1-CR1_like"/>
    <property type="match status" value="1"/>
</dbReference>
<accession>A0ABQ4HWK1</accession>
<dbReference type="Proteomes" id="UP000647017">
    <property type="component" value="Unassembled WGS sequence"/>
</dbReference>
<evidence type="ECO:0000313" key="5">
    <source>
        <dbReference type="EMBL" id="GIJ09995.1"/>
    </source>
</evidence>
<comment type="caution">
    <text evidence="5">The sequence shown here is derived from an EMBL/GenBank/DDBJ whole genome shotgun (WGS) entry which is preliminary data.</text>
</comment>
<evidence type="ECO:0000313" key="6">
    <source>
        <dbReference type="Proteomes" id="UP000647017"/>
    </source>
</evidence>
<feature type="domain" description="Type I restriction modification DNA specificity" evidence="4">
    <location>
        <begin position="6"/>
        <end position="158"/>
    </location>
</feature>
<dbReference type="InterPro" id="IPR044946">
    <property type="entry name" value="Restrct_endonuc_typeI_TRD_sf"/>
</dbReference>
<comment type="similarity">
    <text evidence="1">Belongs to the type-I restriction system S methylase family.</text>
</comment>
<dbReference type="InterPro" id="IPR000055">
    <property type="entry name" value="Restrct_endonuc_typeI_TRD"/>
</dbReference>
<protein>
    <recommendedName>
        <fullName evidence="4">Type I restriction modification DNA specificity domain-containing protein</fullName>
    </recommendedName>
</protein>
<dbReference type="PANTHER" id="PTHR30408">
    <property type="entry name" value="TYPE-1 RESTRICTION ENZYME ECOKI SPECIFICITY PROTEIN"/>
    <property type="match status" value="1"/>
</dbReference>
<name>A0ABQ4HWK1_9ACTN</name>
<proteinExistence type="inferred from homology"/>
<evidence type="ECO:0000256" key="3">
    <source>
        <dbReference type="ARBA" id="ARBA00023125"/>
    </source>
</evidence>
<dbReference type="EMBL" id="BOOZ01000016">
    <property type="protein sequence ID" value="GIJ09995.1"/>
    <property type="molecule type" value="Genomic_DNA"/>
</dbReference>
<dbReference type="CDD" id="cd17253">
    <property type="entry name" value="RMtype1_S_Eco933I-TRD2-CR2_like"/>
    <property type="match status" value="1"/>
</dbReference>
<dbReference type="PANTHER" id="PTHR30408:SF12">
    <property type="entry name" value="TYPE I RESTRICTION ENZYME MJAVIII SPECIFICITY SUBUNIT"/>
    <property type="match status" value="1"/>
</dbReference>
<evidence type="ECO:0000256" key="2">
    <source>
        <dbReference type="ARBA" id="ARBA00022747"/>
    </source>
</evidence>
<keyword evidence="2" id="KW-0680">Restriction system</keyword>
<gene>
    <name evidence="5" type="ORF">Van01_32090</name>
</gene>
<evidence type="ECO:0000259" key="4">
    <source>
        <dbReference type="Pfam" id="PF01420"/>
    </source>
</evidence>
<reference evidence="5 6" key="1">
    <citation type="submission" date="2021-01" db="EMBL/GenBank/DDBJ databases">
        <title>Whole genome shotgun sequence of Verrucosispora andamanensis NBRC 109075.</title>
        <authorList>
            <person name="Komaki H."/>
            <person name="Tamura T."/>
        </authorList>
    </citation>
    <scope>NUCLEOTIDE SEQUENCE [LARGE SCALE GENOMIC DNA]</scope>
    <source>
        <strain evidence="5 6">NBRC 109075</strain>
    </source>
</reference>
<organism evidence="5 6">
    <name type="scientific">Micromonospora andamanensis</name>
    <dbReference type="NCBI Taxonomy" id="1287068"/>
    <lineage>
        <taxon>Bacteria</taxon>
        <taxon>Bacillati</taxon>
        <taxon>Actinomycetota</taxon>
        <taxon>Actinomycetes</taxon>
        <taxon>Micromonosporales</taxon>
        <taxon>Micromonosporaceae</taxon>
        <taxon>Micromonospora</taxon>
    </lineage>
</organism>
<dbReference type="RefSeq" id="WP_204007686.1">
    <property type="nucleotide sequence ID" value="NZ_BOOZ01000016.1"/>
</dbReference>
<sequence length="384" mass="42899">MSTVLMRLDQVCSVTMGQAPPGDSYNNDGQGLPLIAGAGDFSNGHPAAKKYTKEASKKSRPGDIILGIRASIGEKVLSDGEYGLGRGVAGLRASSQLDDRFLWHWLTVAAPELSAKGRGATFKQVNRRDIGELLIPIPPLEEQRKISEVLDRVDDLRTKRRRALVNLDKLADSVFLDLFVQRSSRDWRTLSLGEVAEVVSGITKGRRTTQSVRPVPYLAVLNVQDKHLQLSTVKHIDATEEEIRRYRLRKDDLLLTEGGDPDKLGRGSLWNEELPEAIHQNHIFRVRITSPDRVHPVYLNWLVSSQWGKNYFLRSAKQTTGIASINKSQLTRFPLVLPPPVAQEDFAIRIASLHRLKAANEKSLSDLDVLFASLLDRAFSARFK</sequence>
<dbReference type="SUPFAM" id="SSF116734">
    <property type="entry name" value="DNA methylase specificity domain"/>
    <property type="match status" value="2"/>
</dbReference>